<keyword evidence="3" id="KW-1185">Reference proteome</keyword>
<dbReference type="Gene3D" id="3.40.720.10">
    <property type="entry name" value="Alkaline Phosphatase, subunit A"/>
    <property type="match status" value="1"/>
</dbReference>
<gene>
    <name evidence="2" type="ORF">M979_2537</name>
</gene>
<dbReference type="AlphaFoldDB" id="A0A1B7HMD6"/>
<dbReference type="EC" id="3.1.6.-" evidence="2"/>
<dbReference type="SUPFAM" id="SSF53649">
    <property type="entry name" value="Alkaline phosphatase-like"/>
    <property type="match status" value="1"/>
</dbReference>
<dbReference type="InterPro" id="IPR000917">
    <property type="entry name" value="Sulfatase_N"/>
</dbReference>
<comment type="caution">
    <text evidence="2">The sequence shown here is derived from an EMBL/GenBank/DDBJ whole genome shotgun (WGS) entry which is preliminary data.</text>
</comment>
<dbReference type="InterPro" id="IPR017850">
    <property type="entry name" value="Alkaline_phosphatase_core_sf"/>
</dbReference>
<evidence type="ECO:0000313" key="3">
    <source>
        <dbReference type="Proteomes" id="UP000078286"/>
    </source>
</evidence>
<name>A0A1B7HMD6_9ENTR</name>
<dbReference type="EMBL" id="LXEO01000037">
    <property type="protein sequence ID" value="OAT16718.1"/>
    <property type="molecule type" value="Genomic_DNA"/>
</dbReference>
<dbReference type="Proteomes" id="UP000078286">
    <property type="component" value="Unassembled WGS sequence"/>
</dbReference>
<organism evidence="2 3">
    <name type="scientific">Buttiauxella noackiae ATCC 51607</name>
    <dbReference type="NCBI Taxonomy" id="1354255"/>
    <lineage>
        <taxon>Bacteria</taxon>
        <taxon>Pseudomonadati</taxon>
        <taxon>Pseudomonadota</taxon>
        <taxon>Gammaproteobacteria</taxon>
        <taxon>Enterobacterales</taxon>
        <taxon>Enterobacteriaceae</taxon>
        <taxon>Buttiauxella</taxon>
    </lineage>
</organism>
<dbReference type="InterPro" id="IPR052701">
    <property type="entry name" value="GAG_Ulvan_Degrading_Sulfatases"/>
</dbReference>
<dbReference type="PANTHER" id="PTHR43751">
    <property type="entry name" value="SULFATASE"/>
    <property type="match status" value="1"/>
</dbReference>
<evidence type="ECO:0000313" key="2">
    <source>
        <dbReference type="EMBL" id="OAT16718.1"/>
    </source>
</evidence>
<evidence type="ECO:0000259" key="1">
    <source>
        <dbReference type="Pfam" id="PF00884"/>
    </source>
</evidence>
<dbReference type="PATRIC" id="fig|1354255.3.peg.2614"/>
<dbReference type="Pfam" id="PF00884">
    <property type="entry name" value="Sulfatase"/>
    <property type="match status" value="1"/>
</dbReference>
<dbReference type="PANTHER" id="PTHR43751:SF3">
    <property type="entry name" value="SULFATASE N-TERMINAL DOMAIN-CONTAINING PROTEIN"/>
    <property type="match status" value="1"/>
</dbReference>
<proteinExistence type="predicted"/>
<accession>A0A1B7HMD6</accession>
<feature type="domain" description="Sulfatase N-terminal" evidence="1">
    <location>
        <begin position="3"/>
        <end position="260"/>
    </location>
</feature>
<dbReference type="GO" id="GO:0016787">
    <property type="term" value="F:hydrolase activity"/>
    <property type="evidence" value="ECO:0007669"/>
    <property type="project" value="UniProtKB-KW"/>
</dbReference>
<protein>
    <submittedName>
        <fullName evidence="2">Sulfatase</fullName>
        <ecNumber evidence="2">3.1.6.-</ecNumber>
    </submittedName>
</protein>
<reference evidence="2 3" key="1">
    <citation type="submission" date="2016-04" db="EMBL/GenBank/DDBJ databases">
        <title>ATOL: Assembling a taxonomically balanced genome-scale reconstruction of the evolutionary history of the Enterobacteriaceae.</title>
        <authorList>
            <person name="Plunkett G.III."/>
            <person name="Neeno-Eckwall E.C."/>
            <person name="Glasner J.D."/>
            <person name="Perna N.T."/>
        </authorList>
    </citation>
    <scope>NUCLEOTIDE SEQUENCE [LARGE SCALE GENOMIC DNA]</scope>
    <source>
        <strain evidence="2 3">ATCC 51607</strain>
    </source>
</reference>
<sequence length="407" mass="47042">MKPNVVFIHMESLNQQIFANRQWFPAINTIYQKSIRLNRFFSSATSTFMAMSDLLHGDDMLLEHNRVFGDEMTVNKTCRNIFNILKTEGYETLGTESPTGWDKLSEVWREHNNEQYIWEDICQDMISKVEAHLQSPTSPLALYFWNPTSHICCFDRKKMGQHGIDYWHRGWANLDRSTGELFRLLMKYNQLNNTIVIAYGDHGDDFWTHGANGGYTHAIEPYTSLIHTPAFIYHPGMSSTDINHLISMVDIKKIVLSLVNIPDTDLVSAPTFDLNGGRKYCFSRNLSAAQPESKKNQALRKGYSVTSDYFHLMKTVNGYEMYSWTMDPGNHFNLLNLFTEDKVGNLRYNPDRIMKKTHDKCHPHYKSIIYPATLDAITKSYPEMKGVLDTFINNKHHHIQSYAAKGN</sequence>
<dbReference type="RefSeq" id="WP_064555143.1">
    <property type="nucleotide sequence ID" value="NZ_LXEO01000037.1"/>
</dbReference>
<keyword evidence="2" id="KW-0378">Hydrolase</keyword>